<evidence type="ECO:0008006" key="3">
    <source>
        <dbReference type="Google" id="ProtNLM"/>
    </source>
</evidence>
<accession>A0AAV7T9M1</accession>
<name>A0AAV7T9M1_PLEWA</name>
<evidence type="ECO:0000313" key="2">
    <source>
        <dbReference type="Proteomes" id="UP001066276"/>
    </source>
</evidence>
<reference evidence="1" key="1">
    <citation type="journal article" date="2022" name="bioRxiv">
        <title>Sequencing and chromosome-scale assembly of the giantPleurodeles waltlgenome.</title>
        <authorList>
            <person name="Brown T."/>
            <person name="Elewa A."/>
            <person name="Iarovenko S."/>
            <person name="Subramanian E."/>
            <person name="Araus A.J."/>
            <person name="Petzold A."/>
            <person name="Susuki M."/>
            <person name="Suzuki K.-i.T."/>
            <person name="Hayashi T."/>
            <person name="Toyoda A."/>
            <person name="Oliveira C."/>
            <person name="Osipova E."/>
            <person name="Leigh N.D."/>
            <person name="Simon A."/>
            <person name="Yun M.H."/>
        </authorList>
    </citation>
    <scope>NUCLEOTIDE SEQUENCE</scope>
    <source>
        <strain evidence="1">20211129_DDA</strain>
        <tissue evidence="1">Liver</tissue>
    </source>
</reference>
<evidence type="ECO:0000313" key="1">
    <source>
        <dbReference type="EMBL" id="KAJ1173187.1"/>
    </source>
</evidence>
<gene>
    <name evidence="1" type="ORF">NDU88_005027</name>
</gene>
<comment type="caution">
    <text evidence="1">The sequence shown here is derived from an EMBL/GenBank/DDBJ whole genome shotgun (WGS) entry which is preliminary data.</text>
</comment>
<protein>
    <recommendedName>
        <fullName evidence="3">Reverse transcriptase domain-containing protein</fullName>
    </recommendedName>
</protein>
<dbReference type="Proteomes" id="UP001066276">
    <property type="component" value="Chromosome 4_1"/>
</dbReference>
<proteinExistence type="predicted"/>
<keyword evidence="2" id="KW-1185">Reference proteome</keyword>
<dbReference type="EMBL" id="JANPWB010000007">
    <property type="protein sequence ID" value="KAJ1173187.1"/>
    <property type="molecule type" value="Genomic_DNA"/>
</dbReference>
<sequence length="80" mass="8987">MVDGVPQVFLLYAHDTLIHFTQPERLVAVLLRIVEEFGTTLGLWVSKQKTVQFPLAALSHRARDSLPSTELGWIRVSSVT</sequence>
<organism evidence="1 2">
    <name type="scientific">Pleurodeles waltl</name>
    <name type="common">Iberian ribbed newt</name>
    <dbReference type="NCBI Taxonomy" id="8319"/>
    <lineage>
        <taxon>Eukaryota</taxon>
        <taxon>Metazoa</taxon>
        <taxon>Chordata</taxon>
        <taxon>Craniata</taxon>
        <taxon>Vertebrata</taxon>
        <taxon>Euteleostomi</taxon>
        <taxon>Amphibia</taxon>
        <taxon>Batrachia</taxon>
        <taxon>Caudata</taxon>
        <taxon>Salamandroidea</taxon>
        <taxon>Salamandridae</taxon>
        <taxon>Pleurodelinae</taxon>
        <taxon>Pleurodeles</taxon>
    </lineage>
</organism>
<dbReference type="AlphaFoldDB" id="A0AAV7T9M1"/>